<dbReference type="GO" id="GO:0006506">
    <property type="term" value="P:GPI anchor biosynthetic process"/>
    <property type="evidence" value="ECO:0007669"/>
    <property type="project" value="TreeGrafter"/>
</dbReference>
<protein>
    <submittedName>
        <fullName evidence="2">Endonuclease/exonuclease/phosphatase</fullName>
    </submittedName>
</protein>
<evidence type="ECO:0000313" key="2">
    <source>
        <dbReference type="EMBL" id="ACL56342.1"/>
    </source>
</evidence>
<sequence length="279" mass="30463">MNRSGGFAVEQASVPGFRRVLRLITYNVRRCLGIDGRLSPVRIAEVLASCRPDVVALQELDVGRMRSGMVDQAHAIAQHLGMRAHFHAALRVMEEEYGNAILTALPSRLVRAEALPGLPDRPHLEPRGALWAAITAHDTEIQVIATHLGLRRRERARQAEALLGSRFLSDPACRPPVVLVGDLNAVPHSFAYRRLAGRLSDAQRAPGMPRRQRTYPSACPLLRLDHVFVSEGVTVRRVEVVRGPLARIASDHLPLLVDLEVAGPRPGAVAHLGERAGAA</sequence>
<dbReference type="GO" id="GO:0016020">
    <property type="term" value="C:membrane"/>
    <property type="evidence" value="ECO:0007669"/>
    <property type="project" value="GOC"/>
</dbReference>
<evidence type="ECO:0000313" key="3">
    <source>
        <dbReference type="Proteomes" id="UP000008207"/>
    </source>
</evidence>
<dbReference type="InterPro" id="IPR005135">
    <property type="entry name" value="Endo/exonuclease/phosphatase"/>
</dbReference>
<dbReference type="KEGG" id="mno:Mnod_1343"/>
<dbReference type="InterPro" id="IPR036691">
    <property type="entry name" value="Endo/exonu/phosph_ase_sf"/>
</dbReference>
<dbReference type="PANTHER" id="PTHR14859:SF15">
    <property type="entry name" value="ENDONUCLEASE_EXONUCLEASE_PHOSPHATASE DOMAIN-CONTAINING PROTEIN"/>
    <property type="match status" value="1"/>
</dbReference>
<dbReference type="HOGENOM" id="CLU_060500_3_0_5"/>
<dbReference type="Gene3D" id="3.60.10.10">
    <property type="entry name" value="Endonuclease/exonuclease/phosphatase"/>
    <property type="match status" value="1"/>
</dbReference>
<dbReference type="GO" id="GO:0004527">
    <property type="term" value="F:exonuclease activity"/>
    <property type="evidence" value="ECO:0007669"/>
    <property type="project" value="UniProtKB-KW"/>
</dbReference>
<gene>
    <name evidence="2" type="ordered locus">Mnod_1343</name>
</gene>
<dbReference type="PANTHER" id="PTHR14859">
    <property type="entry name" value="CALCOFLUOR WHITE HYPERSENSITIVE PROTEIN PRECURSOR"/>
    <property type="match status" value="1"/>
</dbReference>
<dbReference type="STRING" id="460265.Mnod_1343"/>
<keyword evidence="2" id="KW-0540">Nuclease</keyword>
<dbReference type="GO" id="GO:0004519">
    <property type="term" value="F:endonuclease activity"/>
    <property type="evidence" value="ECO:0007669"/>
    <property type="project" value="UniProtKB-KW"/>
</dbReference>
<dbReference type="Pfam" id="PF03372">
    <property type="entry name" value="Exo_endo_phos"/>
    <property type="match status" value="1"/>
</dbReference>
<dbReference type="Proteomes" id="UP000008207">
    <property type="component" value="Chromosome"/>
</dbReference>
<evidence type="ECO:0000259" key="1">
    <source>
        <dbReference type="Pfam" id="PF03372"/>
    </source>
</evidence>
<dbReference type="eggNOG" id="COG3568">
    <property type="taxonomic scope" value="Bacteria"/>
</dbReference>
<dbReference type="AlphaFoldDB" id="B8ILZ8"/>
<keyword evidence="2" id="KW-0378">Hydrolase</keyword>
<dbReference type="InterPro" id="IPR051916">
    <property type="entry name" value="GPI-anchor_lipid_remodeler"/>
</dbReference>
<proteinExistence type="predicted"/>
<name>B8ILZ8_METNO</name>
<feature type="domain" description="Endonuclease/exonuclease/phosphatase" evidence="1">
    <location>
        <begin position="24"/>
        <end position="252"/>
    </location>
</feature>
<keyword evidence="2" id="KW-0255">Endonuclease</keyword>
<dbReference type="SUPFAM" id="SSF56219">
    <property type="entry name" value="DNase I-like"/>
    <property type="match status" value="1"/>
</dbReference>
<dbReference type="EMBL" id="CP001349">
    <property type="protein sequence ID" value="ACL56342.1"/>
    <property type="molecule type" value="Genomic_DNA"/>
</dbReference>
<organism evidence="2 3">
    <name type="scientific">Methylobacterium nodulans (strain LMG 21967 / CNCM I-2342 / ORS 2060)</name>
    <dbReference type="NCBI Taxonomy" id="460265"/>
    <lineage>
        <taxon>Bacteria</taxon>
        <taxon>Pseudomonadati</taxon>
        <taxon>Pseudomonadota</taxon>
        <taxon>Alphaproteobacteria</taxon>
        <taxon>Hyphomicrobiales</taxon>
        <taxon>Methylobacteriaceae</taxon>
        <taxon>Methylobacterium</taxon>
    </lineage>
</organism>
<keyword evidence="2" id="KW-0269">Exonuclease</keyword>
<reference evidence="2 3" key="1">
    <citation type="submission" date="2009-01" db="EMBL/GenBank/DDBJ databases">
        <title>Complete sequence of chromosome of Methylobacterium nodulans ORS 2060.</title>
        <authorList>
            <consortium name="US DOE Joint Genome Institute"/>
            <person name="Lucas S."/>
            <person name="Copeland A."/>
            <person name="Lapidus A."/>
            <person name="Glavina del Rio T."/>
            <person name="Dalin E."/>
            <person name="Tice H."/>
            <person name="Bruce D."/>
            <person name="Goodwin L."/>
            <person name="Pitluck S."/>
            <person name="Sims D."/>
            <person name="Brettin T."/>
            <person name="Detter J.C."/>
            <person name="Han C."/>
            <person name="Larimer F."/>
            <person name="Land M."/>
            <person name="Hauser L."/>
            <person name="Kyrpides N."/>
            <person name="Ivanova N."/>
            <person name="Marx C.J."/>
            <person name="Richardson P."/>
        </authorList>
    </citation>
    <scope>NUCLEOTIDE SEQUENCE [LARGE SCALE GENOMIC DNA]</scope>
    <source>
        <strain evidence="3">LMG 21967 / CNCM I-2342 / ORS 2060</strain>
    </source>
</reference>
<keyword evidence="3" id="KW-1185">Reference proteome</keyword>
<accession>B8ILZ8</accession>